<evidence type="ECO:0000256" key="5">
    <source>
        <dbReference type="ARBA" id="ARBA00023136"/>
    </source>
</evidence>
<keyword evidence="7" id="KW-0807">Transducer</keyword>
<dbReference type="PANTHER" id="PTHR11334">
    <property type="entry name" value="MAS-RELATED G-PROTEIN COUPLED RECEPTOR"/>
    <property type="match status" value="1"/>
</dbReference>
<keyword evidence="3 9" id="KW-1133">Transmembrane helix</keyword>
<evidence type="ECO:0000256" key="8">
    <source>
        <dbReference type="SAM" id="MobiDB-lite"/>
    </source>
</evidence>
<reference evidence="10" key="1">
    <citation type="submission" date="2025-08" db="UniProtKB">
        <authorList>
            <consortium name="Ensembl"/>
        </authorList>
    </citation>
    <scope>IDENTIFICATION</scope>
</reference>
<proteinExistence type="predicted"/>
<keyword evidence="2 9" id="KW-0812">Transmembrane</keyword>
<keyword evidence="4" id="KW-0297">G-protein coupled receptor</keyword>
<dbReference type="InterPro" id="IPR026234">
    <property type="entry name" value="MRGPCRFAMILY"/>
</dbReference>
<reference evidence="10" key="2">
    <citation type="submission" date="2025-09" db="UniProtKB">
        <authorList>
            <consortium name="Ensembl"/>
        </authorList>
    </citation>
    <scope>IDENTIFICATION</scope>
</reference>
<dbReference type="Proteomes" id="UP000694409">
    <property type="component" value="Unassembled WGS sequence"/>
</dbReference>
<feature type="transmembrane region" description="Helical" evidence="9">
    <location>
        <begin position="151"/>
        <end position="173"/>
    </location>
</feature>
<dbReference type="GeneTree" id="ENSGT00960000192139"/>
<evidence type="ECO:0000256" key="3">
    <source>
        <dbReference type="ARBA" id="ARBA00022989"/>
    </source>
</evidence>
<feature type="transmembrane region" description="Helical" evidence="9">
    <location>
        <begin position="75"/>
        <end position="96"/>
    </location>
</feature>
<evidence type="ECO:0000256" key="1">
    <source>
        <dbReference type="ARBA" id="ARBA00004141"/>
    </source>
</evidence>
<keyword evidence="11" id="KW-1185">Reference proteome</keyword>
<dbReference type="GO" id="GO:0004930">
    <property type="term" value="F:G protein-coupled receptor activity"/>
    <property type="evidence" value="ECO:0007669"/>
    <property type="project" value="UniProtKB-KW"/>
</dbReference>
<accession>A0A8C9N4J3</accession>
<comment type="subcellular location">
    <subcellularLocation>
        <location evidence="1">Membrane</location>
        <topology evidence="1">Multi-pass membrane protein</topology>
    </subcellularLocation>
</comment>
<feature type="region of interest" description="Disordered" evidence="8">
    <location>
        <begin position="1"/>
        <end position="29"/>
    </location>
</feature>
<dbReference type="PANTHER" id="PTHR11334:SF68">
    <property type="entry name" value="G-PROTEIN COUPLED RECEPTORS FAMILY 1 PROFILE DOMAIN-CONTAINING PROTEIN-RELATED"/>
    <property type="match status" value="1"/>
</dbReference>
<evidence type="ECO:0000256" key="6">
    <source>
        <dbReference type="ARBA" id="ARBA00023170"/>
    </source>
</evidence>
<dbReference type="GO" id="GO:0005886">
    <property type="term" value="C:plasma membrane"/>
    <property type="evidence" value="ECO:0007669"/>
    <property type="project" value="TreeGrafter"/>
</dbReference>
<evidence type="ECO:0000313" key="10">
    <source>
        <dbReference type="Ensembl" id="ENSSCAP00000012481.1"/>
    </source>
</evidence>
<evidence type="ECO:0000256" key="9">
    <source>
        <dbReference type="SAM" id="Phobius"/>
    </source>
</evidence>
<sequence length="298" mass="32108">MSTLSPATEGASPACWSQPSGMASKGSWDEESHDNWSQCASRQWSKVPVTLLLLLCLCGIFCIHRNPICPCVLSLAMAGFTFLLSITIALGIFSVPESFCHQLGSWDVTAGLKVPILLAFTATVSCLTALSAVTALFVLPVSCWPCNCSQCFLVLLCALLWLLSFLLTVTLHFCPLVPMVLVLSCLFSVLTLACFALALEAQCPAPAAPVISFPFFTADFGHCLLLSVFDFSLFAPSTSLLLACAKSSAHPLIYFLAGSCAKEFTPSVSVAFQRSFEDIFRNIESISEIEMKASFEIP</sequence>
<protein>
    <submittedName>
        <fullName evidence="10">Uncharacterized protein</fullName>
    </submittedName>
</protein>
<evidence type="ECO:0000313" key="11">
    <source>
        <dbReference type="Proteomes" id="UP000694409"/>
    </source>
</evidence>
<evidence type="ECO:0000256" key="4">
    <source>
        <dbReference type="ARBA" id="ARBA00023040"/>
    </source>
</evidence>
<feature type="transmembrane region" description="Helical" evidence="9">
    <location>
        <begin position="179"/>
        <end position="199"/>
    </location>
</feature>
<dbReference type="Ensembl" id="ENSSCAT00000014041.1">
    <property type="protein sequence ID" value="ENSSCAP00000012481.1"/>
    <property type="gene ID" value="ENSSCAG00000009321.1"/>
</dbReference>
<evidence type="ECO:0000256" key="2">
    <source>
        <dbReference type="ARBA" id="ARBA00022692"/>
    </source>
</evidence>
<evidence type="ECO:0000256" key="7">
    <source>
        <dbReference type="ARBA" id="ARBA00023224"/>
    </source>
</evidence>
<dbReference type="AlphaFoldDB" id="A0A8C9N4J3"/>
<keyword evidence="5 9" id="KW-0472">Membrane</keyword>
<feature type="transmembrane region" description="Helical" evidence="9">
    <location>
        <begin position="116"/>
        <end position="139"/>
    </location>
</feature>
<dbReference type="OMA" id="YPPRKLC"/>
<feature type="transmembrane region" description="Helical" evidence="9">
    <location>
        <begin position="44"/>
        <end position="63"/>
    </location>
</feature>
<name>A0A8C9N4J3_SERCA</name>
<keyword evidence="6" id="KW-0675">Receptor</keyword>
<organism evidence="10 11">
    <name type="scientific">Serinus canaria</name>
    <name type="common">Island canary</name>
    <name type="synonym">Fringilla canaria</name>
    <dbReference type="NCBI Taxonomy" id="9135"/>
    <lineage>
        <taxon>Eukaryota</taxon>
        <taxon>Metazoa</taxon>
        <taxon>Chordata</taxon>
        <taxon>Craniata</taxon>
        <taxon>Vertebrata</taxon>
        <taxon>Euteleostomi</taxon>
        <taxon>Archelosauria</taxon>
        <taxon>Archosauria</taxon>
        <taxon>Dinosauria</taxon>
        <taxon>Saurischia</taxon>
        <taxon>Theropoda</taxon>
        <taxon>Coelurosauria</taxon>
        <taxon>Aves</taxon>
        <taxon>Neognathae</taxon>
        <taxon>Neoaves</taxon>
        <taxon>Telluraves</taxon>
        <taxon>Australaves</taxon>
        <taxon>Passeriformes</taxon>
        <taxon>Passeroidea</taxon>
        <taxon>Fringillidae</taxon>
        <taxon>Carduelinae</taxon>
        <taxon>Serinus</taxon>
    </lineage>
</organism>